<keyword evidence="2" id="KW-1185">Reference proteome</keyword>
<proteinExistence type="predicted"/>
<comment type="caution">
    <text evidence="1">The sequence shown here is derived from an EMBL/GenBank/DDBJ whole genome shotgun (WGS) entry which is preliminary data.</text>
</comment>
<protein>
    <submittedName>
        <fullName evidence="1">Uncharacterized protein</fullName>
    </submittedName>
</protein>
<reference evidence="1" key="2">
    <citation type="submission" date="2020-11" db="EMBL/GenBank/DDBJ databases">
        <authorList>
            <person name="McCartney M.A."/>
            <person name="Auch B."/>
            <person name="Kono T."/>
            <person name="Mallez S."/>
            <person name="Becker A."/>
            <person name="Gohl D.M."/>
            <person name="Silverstein K.A.T."/>
            <person name="Koren S."/>
            <person name="Bechman K.B."/>
            <person name="Herman A."/>
            <person name="Abrahante J.E."/>
            <person name="Garbe J."/>
        </authorList>
    </citation>
    <scope>NUCLEOTIDE SEQUENCE</scope>
    <source>
        <strain evidence="1">Duluth1</strain>
        <tissue evidence="1">Whole animal</tissue>
    </source>
</reference>
<evidence type="ECO:0000313" key="1">
    <source>
        <dbReference type="EMBL" id="KAH3846468.1"/>
    </source>
</evidence>
<evidence type="ECO:0000313" key="2">
    <source>
        <dbReference type="Proteomes" id="UP000828390"/>
    </source>
</evidence>
<accession>A0A9D4KVK7</accession>
<dbReference type="Proteomes" id="UP000828390">
    <property type="component" value="Unassembled WGS sequence"/>
</dbReference>
<name>A0A9D4KVK7_DREPO</name>
<reference evidence="1" key="1">
    <citation type="journal article" date="2019" name="bioRxiv">
        <title>The Genome of the Zebra Mussel, Dreissena polymorpha: A Resource for Invasive Species Research.</title>
        <authorList>
            <person name="McCartney M.A."/>
            <person name="Auch B."/>
            <person name="Kono T."/>
            <person name="Mallez S."/>
            <person name="Zhang Y."/>
            <person name="Obille A."/>
            <person name="Becker A."/>
            <person name="Abrahante J.E."/>
            <person name="Garbe J."/>
            <person name="Badalamenti J.P."/>
            <person name="Herman A."/>
            <person name="Mangelson H."/>
            <person name="Liachko I."/>
            <person name="Sullivan S."/>
            <person name="Sone E.D."/>
            <person name="Koren S."/>
            <person name="Silverstein K.A.T."/>
            <person name="Beckman K.B."/>
            <person name="Gohl D.M."/>
        </authorList>
    </citation>
    <scope>NUCLEOTIDE SEQUENCE</scope>
    <source>
        <strain evidence="1">Duluth1</strain>
        <tissue evidence="1">Whole animal</tissue>
    </source>
</reference>
<gene>
    <name evidence="1" type="ORF">DPMN_088769</name>
</gene>
<dbReference type="AlphaFoldDB" id="A0A9D4KVK7"/>
<dbReference type="EMBL" id="JAIWYP010000003">
    <property type="protein sequence ID" value="KAH3846468.1"/>
    <property type="molecule type" value="Genomic_DNA"/>
</dbReference>
<sequence>MKCCPSQKDIQGILVVTRTVNGEQVDDLCIARIFCHSLQDVRVKRGADLALDHHFLVARSKLKLMKSLIGGGGLGSQRHCYKAATLKGAWKKEEFKVTLSDKF</sequence>
<organism evidence="1 2">
    <name type="scientific">Dreissena polymorpha</name>
    <name type="common">Zebra mussel</name>
    <name type="synonym">Mytilus polymorpha</name>
    <dbReference type="NCBI Taxonomy" id="45954"/>
    <lineage>
        <taxon>Eukaryota</taxon>
        <taxon>Metazoa</taxon>
        <taxon>Spiralia</taxon>
        <taxon>Lophotrochozoa</taxon>
        <taxon>Mollusca</taxon>
        <taxon>Bivalvia</taxon>
        <taxon>Autobranchia</taxon>
        <taxon>Heteroconchia</taxon>
        <taxon>Euheterodonta</taxon>
        <taxon>Imparidentia</taxon>
        <taxon>Neoheterodontei</taxon>
        <taxon>Myida</taxon>
        <taxon>Dreissenoidea</taxon>
        <taxon>Dreissenidae</taxon>
        <taxon>Dreissena</taxon>
    </lineage>
</organism>